<dbReference type="Pfam" id="PF00682">
    <property type="entry name" value="HMGL-like"/>
    <property type="match status" value="1"/>
</dbReference>
<dbReference type="GO" id="GO:0009098">
    <property type="term" value="P:L-leucine biosynthetic process"/>
    <property type="evidence" value="ECO:0007669"/>
    <property type="project" value="TreeGrafter"/>
</dbReference>
<sequence length="387" mass="40775">MLVAFPLTVATGRSEKGFPGATGIADPLSTDRVPISLRHRVTTHVEKAVCSVSEAEVVPPIDGLVDCTLREGTYEMRFSRSEVEVIASTLFSAGVTHIEVGVDSARGSRLDIPCSDLVKAATLGAPEAEVGIFAEAGSATIESIKDSVSAGAKFVRVGVNATEVEKSLPLVHQAKSLDITVTLNAMKTYAVPTADVLSIAEAACSAGADLFYVVDSAGCMLPDEVNRLVSILSDAHIPTGFHGHDNLSLAVANSLSALRAGAVAVDGTLRGAGRSAGNAQIEVLVKVMQRAGYLKDVDGDRLADIAETLIAERRKRDRGVSHLDLVLGESRCHSGNVNFIGEVAERWNLSLHALVRAVCRRDLIHVSRAVVEAAAAELRAANSKIRK</sequence>
<dbReference type="PANTHER" id="PTHR10277:SF9">
    <property type="entry name" value="2-ISOPROPYLMALATE SYNTHASE 1, CHLOROPLASTIC-RELATED"/>
    <property type="match status" value="1"/>
</dbReference>
<evidence type="ECO:0000259" key="2">
    <source>
        <dbReference type="PROSITE" id="PS50991"/>
    </source>
</evidence>
<dbReference type="GO" id="GO:0003852">
    <property type="term" value="F:2-isopropylmalate synthase activity"/>
    <property type="evidence" value="ECO:0007669"/>
    <property type="project" value="TreeGrafter"/>
</dbReference>
<dbReference type="Proteomes" id="UP000292452">
    <property type="component" value="Unassembled WGS sequence"/>
</dbReference>
<dbReference type="Gene3D" id="3.20.20.70">
    <property type="entry name" value="Aldolase class I"/>
    <property type="match status" value="1"/>
</dbReference>
<dbReference type="SUPFAM" id="SSF51569">
    <property type="entry name" value="Aldolase"/>
    <property type="match status" value="1"/>
</dbReference>
<keyword evidence="4" id="KW-1185">Reference proteome</keyword>
<dbReference type="RefSeq" id="WP_131124422.1">
    <property type="nucleotide sequence ID" value="NZ_SIXH01000200.1"/>
</dbReference>
<dbReference type="InterPro" id="IPR000891">
    <property type="entry name" value="PYR_CT"/>
</dbReference>
<dbReference type="InterPro" id="IPR013785">
    <property type="entry name" value="Aldolase_TIM"/>
</dbReference>
<evidence type="ECO:0000313" key="4">
    <source>
        <dbReference type="Proteomes" id="UP000292452"/>
    </source>
</evidence>
<comment type="caution">
    <text evidence="3">The sequence shown here is derived from an EMBL/GenBank/DDBJ whole genome shotgun (WGS) entry which is preliminary data.</text>
</comment>
<protein>
    <recommendedName>
        <fullName evidence="2">Pyruvate carboxyltransferase domain-containing protein</fullName>
    </recommendedName>
</protein>
<keyword evidence="1" id="KW-0464">Manganese</keyword>
<dbReference type="PANTHER" id="PTHR10277">
    <property type="entry name" value="HOMOCITRATE SYNTHASE-RELATED"/>
    <property type="match status" value="1"/>
</dbReference>
<accession>A0A4Q9HRT7</accession>
<proteinExistence type="predicted"/>
<reference evidence="3 4" key="1">
    <citation type="submission" date="2019-02" db="EMBL/GenBank/DDBJ databases">
        <title>Draft Genome Sequence of Streptomyces sp. AM-2504, identified by 16S rRNA comparative analysis as a Streptomyces Kasugaensis strain.</title>
        <authorList>
            <person name="Napolioni V."/>
            <person name="Giuliodori A.M."/>
            <person name="Spurio R."/>
            <person name="Fabbretti A."/>
        </authorList>
    </citation>
    <scope>NUCLEOTIDE SEQUENCE [LARGE SCALE GENOMIC DNA]</scope>
    <source>
        <strain evidence="3 4">AM-2504</strain>
    </source>
</reference>
<evidence type="ECO:0000256" key="1">
    <source>
        <dbReference type="ARBA" id="ARBA00023211"/>
    </source>
</evidence>
<evidence type="ECO:0000313" key="3">
    <source>
        <dbReference type="EMBL" id="TBO57704.1"/>
    </source>
</evidence>
<organism evidence="3 4">
    <name type="scientific">Streptomyces kasugaensis</name>
    <dbReference type="NCBI Taxonomy" id="1946"/>
    <lineage>
        <taxon>Bacteria</taxon>
        <taxon>Bacillati</taxon>
        <taxon>Actinomycetota</taxon>
        <taxon>Actinomycetes</taxon>
        <taxon>Kitasatosporales</taxon>
        <taxon>Streptomycetaceae</taxon>
        <taxon>Streptomyces</taxon>
    </lineage>
</organism>
<gene>
    <name evidence="3" type="ORF">EYS09_21285</name>
</gene>
<dbReference type="EMBL" id="SIXH01000200">
    <property type="protein sequence ID" value="TBO57704.1"/>
    <property type="molecule type" value="Genomic_DNA"/>
</dbReference>
<name>A0A4Q9HRT7_STRKA</name>
<dbReference type="PROSITE" id="PS50991">
    <property type="entry name" value="PYR_CT"/>
    <property type="match status" value="1"/>
</dbReference>
<feature type="domain" description="Pyruvate carboxyltransferase" evidence="2">
    <location>
        <begin position="62"/>
        <end position="303"/>
    </location>
</feature>
<dbReference type="AlphaFoldDB" id="A0A4Q9HRT7"/>
<dbReference type="InterPro" id="IPR050073">
    <property type="entry name" value="2-IPM_HCS-like"/>
</dbReference>